<name>A0A699XAY3_TANCI</name>
<feature type="compositionally biased region" description="Polar residues" evidence="1">
    <location>
        <begin position="1"/>
        <end position="10"/>
    </location>
</feature>
<dbReference type="EMBL" id="BKCJ011839485">
    <property type="protein sequence ID" value="GFD57292.1"/>
    <property type="molecule type" value="Genomic_DNA"/>
</dbReference>
<feature type="non-terminal residue" evidence="2">
    <location>
        <position position="71"/>
    </location>
</feature>
<feature type="compositionally biased region" description="Polar residues" evidence="1">
    <location>
        <begin position="61"/>
        <end position="71"/>
    </location>
</feature>
<protein>
    <submittedName>
        <fullName evidence="2">Uncharacterized protein</fullName>
    </submittedName>
</protein>
<feature type="region of interest" description="Disordered" evidence="1">
    <location>
        <begin position="1"/>
        <end position="71"/>
    </location>
</feature>
<organism evidence="2">
    <name type="scientific">Tanacetum cinerariifolium</name>
    <name type="common">Dalmatian daisy</name>
    <name type="synonym">Chrysanthemum cinerariifolium</name>
    <dbReference type="NCBI Taxonomy" id="118510"/>
    <lineage>
        <taxon>Eukaryota</taxon>
        <taxon>Viridiplantae</taxon>
        <taxon>Streptophyta</taxon>
        <taxon>Embryophyta</taxon>
        <taxon>Tracheophyta</taxon>
        <taxon>Spermatophyta</taxon>
        <taxon>Magnoliopsida</taxon>
        <taxon>eudicotyledons</taxon>
        <taxon>Gunneridae</taxon>
        <taxon>Pentapetalae</taxon>
        <taxon>asterids</taxon>
        <taxon>campanulids</taxon>
        <taxon>Asterales</taxon>
        <taxon>Asteraceae</taxon>
        <taxon>Asteroideae</taxon>
        <taxon>Anthemideae</taxon>
        <taxon>Anthemidinae</taxon>
        <taxon>Tanacetum</taxon>
    </lineage>
</organism>
<proteinExistence type="predicted"/>
<comment type="caution">
    <text evidence="2">The sequence shown here is derived from an EMBL/GenBank/DDBJ whole genome shotgun (WGS) entry which is preliminary data.</text>
</comment>
<feature type="non-terminal residue" evidence="2">
    <location>
        <position position="1"/>
    </location>
</feature>
<gene>
    <name evidence="2" type="ORF">Tci_929261</name>
</gene>
<sequence>ASTLGFTSRRTLTHACRTGLPPGDGFSQQRHRPTEHRAGGRFPRTARRAAATVQHRAARTSGSQNCPLPTL</sequence>
<feature type="compositionally biased region" description="Low complexity" evidence="1">
    <location>
        <begin position="40"/>
        <end position="55"/>
    </location>
</feature>
<evidence type="ECO:0000313" key="2">
    <source>
        <dbReference type="EMBL" id="GFD57292.1"/>
    </source>
</evidence>
<evidence type="ECO:0000256" key="1">
    <source>
        <dbReference type="SAM" id="MobiDB-lite"/>
    </source>
</evidence>
<accession>A0A699XAY3</accession>
<dbReference type="AlphaFoldDB" id="A0A699XAY3"/>
<reference evidence="2" key="1">
    <citation type="journal article" date="2019" name="Sci. Rep.">
        <title>Draft genome of Tanacetum cinerariifolium, the natural source of mosquito coil.</title>
        <authorList>
            <person name="Yamashiro T."/>
            <person name="Shiraishi A."/>
            <person name="Satake H."/>
            <person name="Nakayama K."/>
        </authorList>
    </citation>
    <scope>NUCLEOTIDE SEQUENCE</scope>
</reference>